<dbReference type="EMBL" id="CP070608">
    <property type="protein sequence ID" value="QSE99017.1"/>
    <property type="molecule type" value="Genomic_DNA"/>
</dbReference>
<evidence type="ECO:0000313" key="1">
    <source>
        <dbReference type="EMBL" id="QSE99017.1"/>
    </source>
</evidence>
<dbReference type="KEGG" id="fuv:JR347_08005"/>
<evidence type="ECO:0000313" key="2">
    <source>
        <dbReference type="Proteomes" id="UP000662783"/>
    </source>
</evidence>
<proteinExistence type="predicted"/>
<gene>
    <name evidence="1" type="ORF">JR347_08005</name>
</gene>
<dbReference type="RefSeq" id="WP_205723528.1">
    <property type="nucleotide sequence ID" value="NZ_CP070608.1"/>
</dbReference>
<keyword evidence="2" id="KW-1185">Reference proteome</keyword>
<dbReference type="Pfam" id="PF11306">
    <property type="entry name" value="DUF3108"/>
    <property type="match status" value="1"/>
</dbReference>
<dbReference type="InterPro" id="IPR021457">
    <property type="entry name" value="DUF3108"/>
</dbReference>
<reference evidence="1" key="1">
    <citation type="submission" date="2021-02" db="EMBL/GenBank/DDBJ databases">
        <title>Fulvivirga sp. S481 isolated from sea water.</title>
        <authorList>
            <person name="Bae S.S."/>
            <person name="Baek K."/>
        </authorList>
    </citation>
    <scope>NUCLEOTIDE SEQUENCE</scope>
    <source>
        <strain evidence="1">S481</strain>
    </source>
</reference>
<organism evidence="1 2">
    <name type="scientific">Fulvivirga lutea</name>
    <dbReference type="NCBI Taxonomy" id="2810512"/>
    <lineage>
        <taxon>Bacteria</taxon>
        <taxon>Pseudomonadati</taxon>
        <taxon>Bacteroidota</taxon>
        <taxon>Cytophagia</taxon>
        <taxon>Cytophagales</taxon>
        <taxon>Fulvivirgaceae</taxon>
        <taxon>Fulvivirga</taxon>
    </lineage>
</organism>
<dbReference type="Proteomes" id="UP000662783">
    <property type="component" value="Chromosome"/>
</dbReference>
<protein>
    <submittedName>
        <fullName evidence="1">DUF3108 domain-containing protein</fullName>
    </submittedName>
</protein>
<accession>A0A974WKR5</accession>
<name>A0A974WKR5_9BACT</name>
<dbReference type="AlphaFoldDB" id="A0A974WKR5"/>
<sequence length="265" mass="31068">MKRGVILLIFISALLISSDQYKSYRSVPNTSFIPGEVINYKVHYGFVNAAEGKMVISDKLFKINNRHCYKIDVYGKSIGMFDVFLRIRDNWGTYLDTASIIPHKAYRYIEEGKYRKKEIVNFHHFNKKVEVIDFDKNKEIWKPAKEFEAPTYVQDMVSGYYYLRTLDFDKLKENEIIQLKAFFDDEVYDFNIRFLGREEVKTKIGTIRSLVLSPIMPENSLFDGENSIRVWISDDRNKVPIKVKAQMFVGAVEVDIQSYEKGDIK</sequence>